<name>A0A6S7BDP4_9BURK</name>
<evidence type="ECO:0000313" key="2">
    <source>
        <dbReference type="Proteomes" id="UP000494115"/>
    </source>
</evidence>
<accession>A0A6S7BDP4</accession>
<proteinExistence type="predicted"/>
<dbReference type="Proteomes" id="UP000494115">
    <property type="component" value="Unassembled WGS sequence"/>
</dbReference>
<dbReference type="EMBL" id="CADIKM010000023">
    <property type="protein sequence ID" value="CAB3796421.1"/>
    <property type="molecule type" value="Genomic_DNA"/>
</dbReference>
<sequence length="48" mass="5587">MVFHDCLDFIFHFCWAPETLRMAGRKYGLRGVRYVLFILAPATLPSIL</sequence>
<evidence type="ECO:0000313" key="1">
    <source>
        <dbReference type="EMBL" id="CAB3796421.1"/>
    </source>
</evidence>
<organism evidence="1 2">
    <name type="scientific">Pararobbsia alpina</name>
    <dbReference type="NCBI Taxonomy" id="621374"/>
    <lineage>
        <taxon>Bacteria</taxon>
        <taxon>Pseudomonadati</taxon>
        <taxon>Pseudomonadota</taxon>
        <taxon>Betaproteobacteria</taxon>
        <taxon>Burkholderiales</taxon>
        <taxon>Burkholderiaceae</taxon>
        <taxon>Pararobbsia</taxon>
    </lineage>
</organism>
<keyword evidence="2" id="KW-1185">Reference proteome</keyword>
<protein>
    <submittedName>
        <fullName evidence="1">Uncharacterized protein</fullName>
    </submittedName>
</protein>
<gene>
    <name evidence="1" type="ORF">LMG28138_04085</name>
</gene>
<reference evidence="1 2" key="1">
    <citation type="submission" date="2020-04" db="EMBL/GenBank/DDBJ databases">
        <authorList>
            <person name="De Canck E."/>
        </authorList>
    </citation>
    <scope>NUCLEOTIDE SEQUENCE [LARGE SCALE GENOMIC DNA]</scope>
    <source>
        <strain evidence="1 2">LMG 28138</strain>
    </source>
</reference>
<dbReference type="AlphaFoldDB" id="A0A6S7BDP4"/>